<dbReference type="InterPro" id="IPR029787">
    <property type="entry name" value="Nucleotide_cyclase"/>
</dbReference>
<dbReference type="Gene3D" id="2.60.200.20">
    <property type="match status" value="1"/>
</dbReference>
<keyword evidence="4" id="KW-1185">Reference proteome</keyword>
<dbReference type="SUPFAM" id="SSF55073">
    <property type="entry name" value="Nucleotide cyclase"/>
    <property type="match status" value="1"/>
</dbReference>
<dbReference type="PROSITE" id="PS50125">
    <property type="entry name" value="GUANYLATE_CYCLASE_2"/>
    <property type="match status" value="1"/>
</dbReference>
<dbReference type="PANTHER" id="PTHR43081:SF19">
    <property type="entry name" value="PH-SENSITIVE ADENYLATE CYCLASE RV1264"/>
    <property type="match status" value="1"/>
</dbReference>
<dbReference type="STRING" id="1134435.AC731_012210"/>
<name>A0A127K6N4_9RHOO</name>
<dbReference type="InterPro" id="IPR000253">
    <property type="entry name" value="FHA_dom"/>
</dbReference>
<dbReference type="RefSeq" id="WP_038012182.1">
    <property type="nucleotide sequence ID" value="NZ_CP014646.1"/>
</dbReference>
<proteinExistence type="predicted"/>
<dbReference type="InterPro" id="IPR008984">
    <property type="entry name" value="SMAD_FHA_dom_sf"/>
</dbReference>
<evidence type="ECO:0000259" key="2">
    <source>
        <dbReference type="PROSITE" id="PS50125"/>
    </source>
</evidence>
<reference evidence="4" key="1">
    <citation type="submission" date="2016-03" db="EMBL/GenBank/DDBJ databases">
        <authorList>
            <person name="Ma C."/>
            <person name="Zhou S."/>
            <person name="Yang G."/>
        </authorList>
    </citation>
    <scope>NUCLEOTIDE SEQUENCE [LARGE SCALE GENOMIC DNA]</scope>
    <source>
        <strain evidence="4">SgZ-1</strain>
    </source>
</reference>
<accession>A0A127K6N4</accession>
<dbReference type="Gene3D" id="3.30.70.1230">
    <property type="entry name" value="Nucleotide cyclase"/>
    <property type="match status" value="1"/>
</dbReference>
<dbReference type="Proteomes" id="UP000036902">
    <property type="component" value="Chromosome"/>
</dbReference>
<dbReference type="Pfam" id="PF00211">
    <property type="entry name" value="Guanylate_cyc"/>
    <property type="match status" value="1"/>
</dbReference>
<evidence type="ECO:0000313" key="3">
    <source>
        <dbReference type="EMBL" id="AMO37638.1"/>
    </source>
</evidence>
<dbReference type="GO" id="GO:0004016">
    <property type="term" value="F:adenylate cyclase activity"/>
    <property type="evidence" value="ECO:0007669"/>
    <property type="project" value="UniProtKB-ARBA"/>
</dbReference>
<dbReference type="CDD" id="cd07302">
    <property type="entry name" value="CHD"/>
    <property type="match status" value="1"/>
</dbReference>
<dbReference type="KEGG" id="thu:AC731_012210"/>
<feature type="domain" description="Guanylate cyclase" evidence="2">
    <location>
        <begin position="7"/>
        <end position="122"/>
    </location>
</feature>
<dbReference type="AlphaFoldDB" id="A0A127K6N4"/>
<dbReference type="EMBL" id="CP014646">
    <property type="protein sequence ID" value="AMO37638.1"/>
    <property type="molecule type" value="Genomic_DNA"/>
</dbReference>
<organism evidence="3 4">
    <name type="scientific">Thauera humireducens</name>
    <dbReference type="NCBI Taxonomy" id="1134435"/>
    <lineage>
        <taxon>Bacteria</taxon>
        <taxon>Pseudomonadati</taxon>
        <taxon>Pseudomonadota</taxon>
        <taxon>Betaproteobacteria</taxon>
        <taxon>Rhodocyclales</taxon>
        <taxon>Zoogloeaceae</taxon>
        <taxon>Thauera</taxon>
    </lineage>
</organism>
<dbReference type="PROSITE" id="PS50006">
    <property type="entry name" value="FHA_DOMAIN"/>
    <property type="match status" value="1"/>
</dbReference>
<gene>
    <name evidence="3" type="ORF">AC731_012210</name>
</gene>
<dbReference type="GO" id="GO:0006171">
    <property type="term" value="P:cAMP biosynthetic process"/>
    <property type="evidence" value="ECO:0007669"/>
    <property type="project" value="TreeGrafter"/>
</dbReference>
<dbReference type="CDD" id="cd00060">
    <property type="entry name" value="FHA"/>
    <property type="match status" value="1"/>
</dbReference>
<dbReference type="SMART" id="SM00240">
    <property type="entry name" value="FHA"/>
    <property type="match status" value="1"/>
</dbReference>
<protein>
    <submittedName>
        <fullName evidence="3">Adenylate cyclase</fullName>
    </submittedName>
</protein>
<dbReference type="Pfam" id="PF00498">
    <property type="entry name" value="FHA"/>
    <property type="match status" value="1"/>
</dbReference>
<feature type="domain" description="FHA" evidence="1">
    <location>
        <begin position="215"/>
        <end position="263"/>
    </location>
</feature>
<dbReference type="InterPro" id="IPR001054">
    <property type="entry name" value="A/G_cyclase"/>
</dbReference>
<dbReference type="GO" id="GO:0035556">
    <property type="term" value="P:intracellular signal transduction"/>
    <property type="evidence" value="ECO:0007669"/>
    <property type="project" value="InterPro"/>
</dbReference>
<dbReference type="InterPro" id="IPR050697">
    <property type="entry name" value="Adenylyl/Guanylyl_Cyclase_3/4"/>
</dbReference>
<evidence type="ECO:0000313" key="4">
    <source>
        <dbReference type="Proteomes" id="UP000036902"/>
    </source>
</evidence>
<dbReference type="SUPFAM" id="SSF49879">
    <property type="entry name" value="SMAD/FHA domain"/>
    <property type="match status" value="1"/>
</dbReference>
<evidence type="ECO:0000259" key="1">
    <source>
        <dbReference type="PROSITE" id="PS50006"/>
    </source>
</evidence>
<dbReference type="PANTHER" id="PTHR43081">
    <property type="entry name" value="ADENYLATE CYCLASE, TERMINAL-DIFFERENTIATION SPECIFIC-RELATED"/>
    <property type="match status" value="1"/>
</dbReference>
<sequence length="304" mass="32833">MKQSVRTVVFADLTGSTGLFETAGNVVATRIVTRCTHTLGRHLVQAGGQLVKYLGDGVLVLFDDTIAAVEAAARMRDVLKEQAQSLPSGGALGIKTGIERGPIVEHDGDCYGDAVNVAARLSDRAQAGETLIGESVFACLADAQRLACQSLDRITIKGKAEPMRVWRIDWARTAETTVTSMLDLQQLMDGPRAVQRLDIHRLDQHLALHPDDGPLIIGRGEGVGFAVDDQRVSRRHARIEWTGGQCVLTDFSSNGSWVRFASSPAPVFLRRDSCTLYGEGEIGLGAQPDDFTAPTLAFHVIDEN</sequence>